<feature type="compositionally biased region" description="Basic and acidic residues" evidence="1">
    <location>
        <begin position="234"/>
        <end position="243"/>
    </location>
</feature>
<accession>A0A6H1ZP95</accession>
<dbReference type="AlphaFoldDB" id="A0A6H1ZP95"/>
<organism evidence="2">
    <name type="scientific">viral metagenome</name>
    <dbReference type="NCBI Taxonomy" id="1070528"/>
    <lineage>
        <taxon>unclassified sequences</taxon>
        <taxon>metagenomes</taxon>
        <taxon>organismal metagenomes</taxon>
    </lineage>
</organism>
<evidence type="ECO:0000313" key="2">
    <source>
        <dbReference type="EMBL" id="QJA49746.1"/>
    </source>
</evidence>
<feature type="compositionally biased region" description="Polar residues" evidence="1">
    <location>
        <begin position="579"/>
        <end position="591"/>
    </location>
</feature>
<gene>
    <name evidence="2" type="ORF">TM448A01450_0012</name>
</gene>
<sequence>MDKKHKFNEQVETHLAQIVIDREYVTGKQNQQRELSDFKSYVDMFDAERTEKEYDWMSNISIPEFSSHMLTQSSIDVSQYFQTRDFVECFINDEGDIAQKAAKSNQELINRTLNRRDLYHYQKFVRSKTINHLGGHVDYQCWWERDGYKESELGEDDYGEPVEYEVDVVTKDKFCYEVLDPRNTFTDSKYCYSMQDREWVIIRSERSLTQLKKEAKQFGYFNLDLLEDDKYSSAHKTETHSETVEDGTGGKSLPENKTGALFDIFKRYGKFWVDNKDGPGIDENGEVKKGSDFSEVAMTFAVKGGTKILIGFHRQPYKDAYGNTYRPLIRGLCYIHPTRDAGVGDGKYAHDPQIAVNDTFNVAQDRTLLGTIPTFKVKKYLAEDTDTLYFKPGHGMECNEKDDIEEFKINDNTEAAMGQLAMLFGKMQQASAIFPTTMGNMPMASSTATAVAGAEQRSNQRTNYKSMTFEYTALTELYWMITQMTYQFATEKTGFQLMGEKVYDFNPTLEYTYKPLSQSIETEYSKNAKVKLWIQILGYVVNVGHPDAVNLLNYILMQIAELMGDEYSKFAKMFLSPGQSLQPQDNQQAMASQGGGPSNQYMIPQSTEEAGARAGAGGYV</sequence>
<evidence type="ECO:0008006" key="3">
    <source>
        <dbReference type="Google" id="ProtNLM"/>
    </source>
</evidence>
<feature type="region of interest" description="Disordered" evidence="1">
    <location>
        <begin position="579"/>
        <end position="603"/>
    </location>
</feature>
<name>A0A6H1ZP95_9ZZZZ</name>
<dbReference type="EMBL" id="MT144152">
    <property type="protein sequence ID" value="QJA49746.1"/>
    <property type="molecule type" value="Genomic_DNA"/>
</dbReference>
<evidence type="ECO:0000256" key="1">
    <source>
        <dbReference type="SAM" id="MobiDB-lite"/>
    </source>
</evidence>
<protein>
    <recommendedName>
        <fullName evidence="3">Portal protein</fullName>
    </recommendedName>
</protein>
<feature type="region of interest" description="Disordered" evidence="1">
    <location>
        <begin position="234"/>
        <end position="255"/>
    </location>
</feature>
<proteinExistence type="predicted"/>
<reference evidence="2" key="1">
    <citation type="submission" date="2020-03" db="EMBL/GenBank/DDBJ databases">
        <title>The deep terrestrial virosphere.</title>
        <authorList>
            <person name="Holmfeldt K."/>
            <person name="Nilsson E."/>
            <person name="Simone D."/>
            <person name="Lopez-Fernandez M."/>
            <person name="Wu X."/>
            <person name="de Brujin I."/>
            <person name="Lundin D."/>
            <person name="Andersson A."/>
            <person name="Bertilsson S."/>
            <person name="Dopson M."/>
        </authorList>
    </citation>
    <scope>NUCLEOTIDE SEQUENCE</scope>
    <source>
        <strain evidence="2">TM448A01450</strain>
    </source>
</reference>